<dbReference type="Proteomes" id="UP000494119">
    <property type="component" value="Unassembled WGS sequence"/>
</dbReference>
<protein>
    <recommendedName>
        <fullName evidence="3">N-acetyltransferase domain-containing protein</fullName>
    </recommendedName>
</protein>
<reference evidence="1 2" key="1">
    <citation type="submission" date="2020-04" db="EMBL/GenBank/DDBJ databases">
        <authorList>
            <person name="De Canck E."/>
        </authorList>
    </citation>
    <scope>NUCLEOTIDE SEQUENCE [LARGE SCALE GENOMIC DNA]</scope>
    <source>
        <strain evidence="1 2">LMG 28688</strain>
    </source>
</reference>
<accession>A0A6J5H0H0</accession>
<dbReference type="EMBL" id="CADIKL010000064">
    <property type="protein sequence ID" value="CAB3809095.1"/>
    <property type="molecule type" value="Genomic_DNA"/>
</dbReference>
<proteinExistence type="predicted"/>
<evidence type="ECO:0000313" key="2">
    <source>
        <dbReference type="Proteomes" id="UP000494119"/>
    </source>
</evidence>
<evidence type="ECO:0008006" key="3">
    <source>
        <dbReference type="Google" id="ProtNLM"/>
    </source>
</evidence>
<evidence type="ECO:0000313" key="1">
    <source>
        <dbReference type="EMBL" id="CAB3809095.1"/>
    </source>
</evidence>
<organism evidence="1 2">
    <name type="scientific">Paraburkholderia caffeinitolerans</name>
    <dbReference type="NCBI Taxonomy" id="1723730"/>
    <lineage>
        <taxon>Bacteria</taxon>
        <taxon>Pseudomonadati</taxon>
        <taxon>Pseudomonadota</taxon>
        <taxon>Betaproteobacteria</taxon>
        <taxon>Burkholderiales</taxon>
        <taxon>Burkholderiaceae</taxon>
        <taxon>Paraburkholderia</taxon>
    </lineage>
</organism>
<sequence length="375" mass="42655">MLIRQANSEDNTRILEFHARHAMQGDLPLRFDRAPDYFALHRCHSSEHEVWLAEDEREELKGVASLVVRDGYLGGHAQRIAYLGDLRIVPGRRLSREWTGVVRGRLEALHRESGVERAFCCMIRDNHLAVQSLARSRRPDRLRFAHWHGYDNVSVFARRGWRLDARKNSGIQIVEAQSAHADALRAFLDDQSREQPFGCVFSEPEFARRLRTWPAFGLASFLLAIDGRGAIVGCVAPWDAGAIKRIVLERLPPQLQAIRMACNAIAPALGRPRIAAPGEPLRDVYLTHLQVRERDPAVFAALVDAAWSRVRGSHALMQLCLFDGDPFWSTMNRFLYTRTPMDLYVLQTREGRVDSSQLRDEISPQGMPGFEIYLV</sequence>
<dbReference type="AlphaFoldDB" id="A0A6J5H0H0"/>
<keyword evidence="2" id="KW-1185">Reference proteome</keyword>
<gene>
    <name evidence="1" type="ORF">LMG28688_06920</name>
</gene>
<name>A0A6J5H0H0_9BURK</name>
<dbReference type="SUPFAM" id="SSF55729">
    <property type="entry name" value="Acyl-CoA N-acyltransferases (Nat)"/>
    <property type="match status" value="1"/>
</dbReference>
<dbReference type="InterPro" id="IPR016181">
    <property type="entry name" value="Acyl_CoA_acyltransferase"/>
</dbReference>